<dbReference type="GO" id="GO:0000287">
    <property type="term" value="F:magnesium ion binding"/>
    <property type="evidence" value="ECO:0007669"/>
    <property type="project" value="UniProtKB-ARBA"/>
</dbReference>
<dbReference type="AlphaFoldDB" id="A0A7X2D4D7"/>
<comment type="similarity">
    <text evidence="1">Belongs to the HAD-like hydrolase superfamily. CbbY/CbbZ/Gph/YieH family.</text>
</comment>
<dbReference type="RefSeq" id="WP_153343097.1">
    <property type="nucleotide sequence ID" value="NZ_WIVE01000021.1"/>
</dbReference>
<keyword evidence="3 4" id="KW-0378">Hydrolase</keyword>
<dbReference type="PANTHER" id="PTHR42896:SF2">
    <property type="entry name" value="CBBY-LIKE PROTEIN"/>
    <property type="match status" value="1"/>
</dbReference>
<dbReference type="Gene3D" id="3.40.50.1000">
    <property type="entry name" value="HAD superfamily/HAD-like"/>
    <property type="match status" value="1"/>
</dbReference>
<sequence>MATRGPLQGLLFDCDGVLADTERDGHRVAFNRAFAEIGLGCAWTEETYGPLLTTGGGKERMSRYFDEAGWPVADADADARSALIADLHHRKTGLYLDLIEAGAIPPRPGVARLVDAALGAGVPVAVCSTSHERAVAAVVRVCLGPERARRIPVFAGDCVARKKPDPAVYTLAAETLGLDPARCVVVEDSGIGLAAAKGAGMRCLVTPSAYTRDEDFSAADRVVPDLDTGGVDLATCAALVGAGR</sequence>
<dbReference type="SFLD" id="SFLDF00035">
    <property type="entry name" value="phosphoglycolate_phosphatase"/>
    <property type="match status" value="1"/>
</dbReference>
<dbReference type="Proteomes" id="UP000434582">
    <property type="component" value="Unassembled WGS sequence"/>
</dbReference>
<dbReference type="EMBL" id="WIVE01000021">
    <property type="protein sequence ID" value="MQX36517.1"/>
    <property type="molecule type" value="Genomic_DNA"/>
</dbReference>
<comment type="caution">
    <text evidence="4">The sequence shown here is derived from an EMBL/GenBank/DDBJ whole genome shotgun (WGS) entry which is preliminary data.</text>
</comment>
<dbReference type="SUPFAM" id="SSF56784">
    <property type="entry name" value="HAD-like"/>
    <property type="match status" value="1"/>
</dbReference>
<dbReference type="Pfam" id="PF00702">
    <property type="entry name" value="Hydrolase"/>
    <property type="match status" value="1"/>
</dbReference>
<dbReference type="SFLD" id="SFLDG01135">
    <property type="entry name" value="C1.5.6:_HAD__Beta-PGM__Phospha"/>
    <property type="match status" value="1"/>
</dbReference>
<dbReference type="InterPro" id="IPR023214">
    <property type="entry name" value="HAD_sf"/>
</dbReference>
<dbReference type="PRINTS" id="PR00413">
    <property type="entry name" value="HADHALOGNASE"/>
</dbReference>
<proteinExistence type="inferred from homology"/>
<keyword evidence="5" id="KW-1185">Reference proteome</keyword>
<reference evidence="4 5" key="1">
    <citation type="submission" date="2019-10" db="EMBL/GenBank/DDBJ databases">
        <title>Draft whole-genome sequence of the purple nonsulfur photosynthetic bacterium Roseospira navarrensis DSM 15114.</title>
        <authorList>
            <person name="Kyndt J.A."/>
            <person name="Meyer T.E."/>
        </authorList>
    </citation>
    <scope>NUCLEOTIDE SEQUENCE [LARGE SCALE GENOMIC DNA]</scope>
    <source>
        <strain evidence="4 5">DSM 15114</strain>
    </source>
</reference>
<dbReference type="SFLD" id="SFLDG01129">
    <property type="entry name" value="C1.5:_HAD__Beta-PGM__Phosphata"/>
    <property type="match status" value="1"/>
</dbReference>
<evidence type="ECO:0000256" key="3">
    <source>
        <dbReference type="ARBA" id="ARBA00022801"/>
    </source>
</evidence>
<dbReference type="GO" id="GO:0016787">
    <property type="term" value="F:hydrolase activity"/>
    <property type="evidence" value="ECO:0007669"/>
    <property type="project" value="UniProtKB-KW"/>
</dbReference>
<dbReference type="InterPro" id="IPR006439">
    <property type="entry name" value="HAD-SF_hydro_IA"/>
</dbReference>
<gene>
    <name evidence="4" type="ORF">GHC57_08305</name>
</gene>
<dbReference type="InterPro" id="IPR023198">
    <property type="entry name" value="PGP-like_dom2"/>
</dbReference>
<dbReference type="InterPro" id="IPR044999">
    <property type="entry name" value="CbbY-like"/>
</dbReference>
<evidence type="ECO:0000313" key="5">
    <source>
        <dbReference type="Proteomes" id="UP000434582"/>
    </source>
</evidence>
<protein>
    <submittedName>
        <fullName evidence="4">HAD-IA family hydrolase</fullName>
    </submittedName>
</protein>
<dbReference type="PANTHER" id="PTHR42896">
    <property type="entry name" value="XYLULOSE-1,5-BISPHOSPHATE (XUBP) PHOSPHATASE"/>
    <property type="match status" value="1"/>
</dbReference>
<evidence type="ECO:0000256" key="1">
    <source>
        <dbReference type="ARBA" id="ARBA00006171"/>
    </source>
</evidence>
<accession>A0A7X2D4D7</accession>
<keyword evidence="2" id="KW-0479">Metal-binding</keyword>
<name>A0A7X2D4D7_9PROT</name>
<dbReference type="InterPro" id="IPR036412">
    <property type="entry name" value="HAD-like_sf"/>
</dbReference>
<dbReference type="SFLD" id="SFLDS00003">
    <property type="entry name" value="Haloacid_Dehalogenase"/>
    <property type="match status" value="1"/>
</dbReference>
<evidence type="ECO:0000256" key="2">
    <source>
        <dbReference type="ARBA" id="ARBA00022723"/>
    </source>
</evidence>
<organism evidence="4 5">
    <name type="scientific">Roseospira navarrensis</name>
    <dbReference type="NCBI Taxonomy" id="140058"/>
    <lineage>
        <taxon>Bacteria</taxon>
        <taxon>Pseudomonadati</taxon>
        <taxon>Pseudomonadota</taxon>
        <taxon>Alphaproteobacteria</taxon>
        <taxon>Rhodospirillales</taxon>
        <taxon>Rhodospirillaceae</taxon>
        <taxon>Roseospira</taxon>
    </lineage>
</organism>
<dbReference type="FunFam" id="3.40.50.1000:FF:000036">
    <property type="entry name" value="HAD family hydrolase"/>
    <property type="match status" value="1"/>
</dbReference>
<dbReference type="Gene3D" id="1.10.150.240">
    <property type="entry name" value="Putative phosphatase, domain 2"/>
    <property type="match status" value="1"/>
</dbReference>
<dbReference type="OrthoDB" id="414934at2"/>
<dbReference type="NCBIfam" id="TIGR01509">
    <property type="entry name" value="HAD-SF-IA-v3"/>
    <property type="match status" value="1"/>
</dbReference>
<evidence type="ECO:0000313" key="4">
    <source>
        <dbReference type="EMBL" id="MQX36517.1"/>
    </source>
</evidence>